<evidence type="ECO:0000313" key="1">
    <source>
        <dbReference type="EMBL" id="SPE24527.1"/>
    </source>
</evidence>
<dbReference type="Proteomes" id="UP000239735">
    <property type="component" value="Unassembled WGS sequence"/>
</dbReference>
<accession>A0A2N9LMQ4</accession>
<name>A0A2N9LMQ4_9BACT</name>
<organism evidence="1 2">
    <name type="scientific">Candidatus Sulfuritelmatomonas gaucii</name>
    <dbReference type="NCBI Taxonomy" id="2043161"/>
    <lineage>
        <taxon>Bacteria</taxon>
        <taxon>Pseudomonadati</taxon>
        <taxon>Acidobacteriota</taxon>
        <taxon>Terriglobia</taxon>
        <taxon>Terriglobales</taxon>
        <taxon>Acidobacteriaceae</taxon>
        <taxon>Candidatus Sulfuritelmatomonas</taxon>
    </lineage>
</organism>
<reference evidence="2" key="1">
    <citation type="submission" date="2018-02" db="EMBL/GenBank/DDBJ databases">
        <authorList>
            <person name="Hausmann B."/>
        </authorList>
    </citation>
    <scope>NUCLEOTIDE SEQUENCE [LARGE SCALE GENOMIC DNA]</scope>
    <source>
        <strain evidence="2">Peat soil MAG SbA5</strain>
    </source>
</reference>
<evidence type="ECO:0000313" key="2">
    <source>
        <dbReference type="Proteomes" id="UP000239735"/>
    </source>
</evidence>
<protein>
    <submittedName>
        <fullName evidence="1">Uncharacterized protein</fullName>
    </submittedName>
</protein>
<dbReference type="EMBL" id="OKRB01000103">
    <property type="protein sequence ID" value="SPE24527.1"/>
    <property type="molecule type" value="Genomic_DNA"/>
</dbReference>
<sequence>MALTMVQWLEKTARNPLFWTILRDNSFRICGLEEMIKGQTVDRKSLNPKRGYGGRGVTRMEDYLLDTNRNSR</sequence>
<gene>
    <name evidence="1" type="ORF">SBA5_450117</name>
</gene>
<dbReference type="AlphaFoldDB" id="A0A2N9LMQ4"/>
<proteinExistence type="predicted"/>